<keyword evidence="1" id="KW-0808">Transferase</keyword>
<accession>A0ACC3AP03</accession>
<comment type="caution">
    <text evidence="1">The sequence shown here is derived from an EMBL/GenBank/DDBJ whole genome shotgun (WGS) entry which is preliminary data.</text>
</comment>
<proteinExistence type="predicted"/>
<dbReference type="EMBL" id="JAOPJF010000110">
    <property type="protein sequence ID" value="KAK1139344.1"/>
    <property type="molecule type" value="Genomic_DNA"/>
</dbReference>
<protein>
    <submittedName>
        <fullName evidence="1">RNA methyltransferase tRNA(M5U54)methyltransferase</fullName>
        <ecNumber evidence="1">2.1.1.21</ecNumber>
    </submittedName>
</protein>
<reference evidence="1 2" key="1">
    <citation type="journal article" date="2023" name="ACS Omega">
        <title>Identification of the Neoaspergillic Acid Biosynthesis Gene Cluster by Establishing an In Vitro CRISPR-Ribonucleoprotein Genetic System in Aspergillus melleus.</title>
        <authorList>
            <person name="Yuan B."/>
            <person name="Grau M.F."/>
            <person name="Murata R.M."/>
            <person name="Torok T."/>
            <person name="Venkateswaran K."/>
            <person name="Stajich J.E."/>
            <person name="Wang C.C.C."/>
        </authorList>
    </citation>
    <scope>NUCLEOTIDE SEQUENCE [LARGE SCALE GENOMIC DNA]</scope>
    <source>
        <strain evidence="1 2">IMV 1140</strain>
    </source>
</reference>
<dbReference type="Proteomes" id="UP001177260">
    <property type="component" value="Unassembled WGS sequence"/>
</dbReference>
<dbReference type="EC" id="2.1.1.21" evidence="1"/>
<keyword evidence="2" id="KW-1185">Reference proteome</keyword>
<sequence length="339" mass="37873">MSSAEPNGSQRPDDIDTRSMLSLQELDPSPVHEESPDLENGAFFPKTQGPRPASFDRCPSNLPAANLGLRGYNWDSWLSALQKYSTYPPTLFVALHFTNTALIPLVTRSVSDSDTYLLLTRPIYQAPSLEHLVLTIPSLVHVASGIALRGIRSSRRARLYGAETRSQRSLLSFWPRVSLQAQFGYALVPLLGFHILVNRVAPLIYDGGSSGVGLGYVAHAFTRHPTFWNVYYLAFVAVGVWHIVGGWAAWMGWRVTTVRRDRKPKKGSLEGHFKEPENQQRSRRQRKMWWTVNGLAAMGFSIWLGGALGIIGQSGQVSGWEVNGWNEIYNRIPIIGSWL</sequence>
<name>A0ACC3AP03_9EURO</name>
<evidence type="ECO:0000313" key="2">
    <source>
        <dbReference type="Proteomes" id="UP001177260"/>
    </source>
</evidence>
<organism evidence="1 2">
    <name type="scientific">Aspergillus melleus</name>
    <dbReference type="NCBI Taxonomy" id="138277"/>
    <lineage>
        <taxon>Eukaryota</taxon>
        <taxon>Fungi</taxon>
        <taxon>Dikarya</taxon>
        <taxon>Ascomycota</taxon>
        <taxon>Pezizomycotina</taxon>
        <taxon>Eurotiomycetes</taxon>
        <taxon>Eurotiomycetidae</taxon>
        <taxon>Eurotiales</taxon>
        <taxon>Aspergillaceae</taxon>
        <taxon>Aspergillus</taxon>
        <taxon>Aspergillus subgen. Circumdati</taxon>
    </lineage>
</organism>
<gene>
    <name evidence="1" type="primary">TRM1_2</name>
    <name evidence="1" type="ORF">N8T08_001071</name>
</gene>
<evidence type="ECO:0000313" key="1">
    <source>
        <dbReference type="EMBL" id="KAK1139344.1"/>
    </source>
</evidence>
<keyword evidence="1" id="KW-0489">Methyltransferase</keyword>